<dbReference type="Proteomes" id="UP001156691">
    <property type="component" value="Unassembled WGS sequence"/>
</dbReference>
<reference evidence="6" key="1">
    <citation type="journal article" date="2019" name="Int. J. Syst. Evol. Microbiol.">
        <title>The Global Catalogue of Microorganisms (GCM) 10K type strain sequencing project: providing services to taxonomists for standard genome sequencing and annotation.</title>
        <authorList>
            <consortium name="The Broad Institute Genomics Platform"/>
            <consortium name="The Broad Institute Genome Sequencing Center for Infectious Disease"/>
            <person name="Wu L."/>
            <person name="Ma J."/>
        </authorList>
    </citation>
    <scope>NUCLEOTIDE SEQUENCE [LARGE SCALE GENOMIC DNA]</scope>
    <source>
        <strain evidence="6">NBRC 112416</strain>
    </source>
</reference>
<sequence>MKMKDTHTHRSGCPINLGLEVFGDKWSLLVVRDMMFAGKRHFREFLASDEGISSNILADRLAKLVEAGVLTRAGDPEHKLKAIYSLTEKGIELLPIIAEISRWSRKYEPVDPVLARTGEARDRMGPDANQQQMAALRRLHLGATDQAPV</sequence>
<dbReference type="InterPro" id="IPR036390">
    <property type="entry name" value="WH_DNA-bd_sf"/>
</dbReference>
<evidence type="ECO:0000259" key="4">
    <source>
        <dbReference type="PROSITE" id="PS51118"/>
    </source>
</evidence>
<dbReference type="Pfam" id="PF01638">
    <property type="entry name" value="HxlR"/>
    <property type="match status" value="1"/>
</dbReference>
<keyword evidence="2" id="KW-0238">DNA-binding</keyword>
<comment type="caution">
    <text evidence="5">The sequence shown here is derived from an EMBL/GenBank/DDBJ whole genome shotgun (WGS) entry which is preliminary data.</text>
</comment>
<dbReference type="Gene3D" id="1.10.10.10">
    <property type="entry name" value="Winged helix-like DNA-binding domain superfamily/Winged helix DNA-binding domain"/>
    <property type="match status" value="1"/>
</dbReference>
<feature type="domain" description="HTH hxlR-type" evidence="4">
    <location>
        <begin position="13"/>
        <end position="112"/>
    </location>
</feature>
<protein>
    <submittedName>
        <fullName evidence="5">Transcriptional regulator</fullName>
    </submittedName>
</protein>
<dbReference type="PANTHER" id="PTHR33204">
    <property type="entry name" value="TRANSCRIPTIONAL REGULATOR, MARR FAMILY"/>
    <property type="match status" value="1"/>
</dbReference>
<evidence type="ECO:0000256" key="1">
    <source>
        <dbReference type="ARBA" id="ARBA00023015"/>
    </source>
</evidence>
<evidence type="ECO:0000256" key="2">
    <source>
        <dbReference type="ARBA" id="ARBA00023125"/>
    </source>
</evidence>
<dbReference type="InterPro" id="IPR002577">
    <property type="entry name" value="HTH_HxlR"/>
</dbReference>
<proteinExistence type="predicted"/>
<dbReference type="PANTHER" id="PTHR33204:SF37">
    <property type="entry name" value="HTH-TYPE TRANSCRIPTIONAL REGULATOR YODB"/>
    <property type="match status" value="1"/>
</dbReference>
<accession>A0ABQ5W1X8</accession>
<keyword evidence="1" id="KW-0805">Transcription regulation</keyword>
<gene>
    <name evidence="5" type="ORF">GCM10010862_11460</name>
</gene>
<dbReference type="SUPFAM" id="SSF46785">
    <property type="entry name" value="Winged helix' DNA-binding domain"/>
    <property type="match status" value="1"/>
</dbReference>
<evidence type="ECO:0000256" key="3">
    <source>
        <dbReference type="ARBA" id="ARBA00023163"/>
    </source>
</evidence>
<organism evidence="5 6">
    <name type="scientific">Devosia nitrariae</name>
    <dbReference type="NCBI Taxonomy" id="2071872"/>
    <lineage>
        <taxon>Bacteria</taxon>
        <taxon>Pseudomonadati</taxon>
        <taxon>Pseudomonadota</taxon>
        <taxon>Alphaproteobacteria</taxon>
        <taxon>Hyphomicrobiales</taxon>
        <taxon>Devosiaceae</taxon>
        <taxon>Devosia</taxon>
    </lineage>
</organism>
<evidence type="ECO:0000313" key="5">
    <source>
        <dbReference type="EMBL" id="GLQ53887.1"/>
    </source>
</evidence>
<dbReference type="EMBL" id="BSNS01000007">
    <property type="protein sequence ID" value="GLQ53887.1"/>
    <property type="molecule type" value="Genomic_DNA"/>
</dbReference>
<keyword evidence="3" id="KW-0804">Transcription</keyword>
<dbReference type="InterPro" id="IPR036388">
    <property type="entry name" value="WH-like_DNA-bd_sf"/>
</dbReference>
<evidence type="ECO:0000313" key="6">
    <source>
        <dbReference type="Proteomes" id="UP001156691"/>
    </source>
</evidence>
<dbReference type="PROSITE" id="PS51118">
    <property type="entry name" value="HTH_HXLR"/>
    <property type="match status" value="1"/>
</dbReference>
<name>A0ABQ5W1X8_9HYPH</name>
<keyword evidence="6" id="KW-1185">Reference proteome</keyword>